<proteinExistence type="predicted"/>
<dbReference type="EMBL" id="QHLQ01000001">
    <property type="protein sequence ID" value="NIZ59791.1"/>
    <property type="molecule type" value="Genomic_DNA"/>
</dbReference>
<dbReference type="Proteomes" id="UP001429564">
    <property type="component" value="Unassembled WGS sequence"/>
</dbReference>
<organism evidence="1 2">
    <name type="scientific">Parasedimentitalea denitrificans</name>
    <dbReference type="NCBI Taxonomy" id="2211118"/>
    <lineage>
        <taxon>Bacteria</taxon>
        <taxon>Pseudomonadati</taxon>
        <taxon>Pseudomonadota</taxon>
        <taxon>Alphaproteobacteria</taxon>
        <taxon>Rhodobacterales</taxon>
        <taxon>Paracoccaceae</taxon>
        <taxon>Parasedimentitalea</taxon>
    </lineage>
</organism>
<name>A0ABX0W6H8_9RHOB</name>
<gene>
    <name evidence="1" type="ORF">DL239_02245</name>
</gene>
<evidence type="ECO:0000313" key="2">
    <source>
        <dbReference type="Proteomes" id="UP001429564"/>
    </source>
</evidence>
<sequence>MADDAPAADEVRKQIALTKKKPLAFALALGKKPEGTVLLMHRTKAAEALLKQARKIGETPKLAFGEISTEGTQTTFKCEKDPNGPMAKQLKQYFRSINVKRSVIFLGPDGEVLDSDIDDDVAEDVETSDKPNPQQEAWESRKAELAPALAKMLKAGQGDISKVRAVWSFAQEKSAEGDFARALKAADMLEGLIAQAGQTEATATPQAKAPGRKALAQSKLLWTQSVGKMRKELERLKAEIIKAETEDEDNEPEDLKDLQAKIADIQTYLDPFDGRLEIALTDAVDAPDVEQQAQKLEKCRGILNDFSNHLKDPFFDAVDTENGYVDVAISSTARTSISAIQKILS</sequence>
<dbReference type="RefSeq" id="WP_167681798.1">
    <property type="nucleotide sequence ID" value="NZ_QHLQ01000001.1"/>
</dbReference>
<accession>A0ABX0W6H8</accession>
<comment type="caution">
    <text evidence="1">The sequence shown here is derived from an EMBL/GenBank/DDBJ whole genome shotgun (WGS) entry which is preliminary data.</text>
</comment>
<reference evidence="1 2" key="1">
    <citation type="submission" date="2018-05" db="EMBL/GenBank/DDBJ databases">
        <authorList>
            <person name="Zhang Y.-J."/>
        </authorList>
    </citation>
    <scope>NUCLEOTIDE SEQUENCE [LARGE SCALE GENOMIC DNA]</scope>
    <source>
        <strain evidence="1 2">CY04</strain>
    </source>
</reference>
<evidence type="ECO:0000313" key="1">
    <source>
        <dbReference type="EMBL" id="NIZ59791.1"/>
    </source>
</evidence>
<protein>
    <recommendedName>
        <fullName evidence="3">Defence against restriction A N-terminal domain-containing protein</fullName>
    </recommendedName>
</protein>
<evidence type="ECO:0008006" key="3">
    <source>
        <dbReference type="Google" id="ProtNLM"/>
    </source>
</evidence>
<keyword evidence="2" id="KW-1185">Reference proteome</keyword>